<dbReference type="Proteomes" id="UP000582974">
    <property type="component" value="Unassembled WGS sequence"/>
</dbReference>
<dbReference type="InterPro" id="IPR048254">
    <property type="entry name" value="CDP_ALCOHOL_P_TRANSF_CS"/>
</dbReference>
<name>A0A838A954_9PSEU</name>
<dbReference type="GO" id="GO:0016020">
    <property type="term" value="C:membrane"/>
    <property type="evidence" value="ECO:0007669"/>
    <property type="project" value="InterPro"/>
</dbReference>
<organism evidence="3 4">
    <name type="scientific">Haloechinothrix aidingensis</name>
    <dbReference type="NCBI Taxonomy" id="2752311"/>
    <lineage>
        <taxon>Bacteria</taxon>
        <taxon>Bacillati</taxon>
        <taxon>Actinomycetota</taxon>
        <taxon>Actinomycetes</taxon>
        <taxon>Pseudonocardiales</taxon>
        <taxon>Pseudonocardiaceae</taxon>
        <taxon>Haloechinothrix</taxon>
    </lineage>
</organism>
<dbReference type="AlphaFoldDB" id="A0A838A954"/>
<dbReference type="InterPro" id="IPR000462">
    <property type="entry name" value="CDP-OH_P_trans"/>
</dbReference>
<keyword evidence="1 2" id="KW-0808">Transferase</keyword>
<dbReference type="Gene3D" id="1.20.120.1760">
    <property type="match status" value="1"/>
</dbReference>
<dbReference type="GO" id="GO:0008654">
    <property type="term" value="P:phospholipid biosynthetic process"/>
    <property type="evidence" value="ECO:0007669"/>
    <property type="project" value="InterPro"/>
</dbReference>
<evidence type="ECO:0000313" key="3">
    <source>
        <dbReference type="EMBL" id="MBA0125109.1"/>
    </source>
</evidence>
<protein>
    <submittedName>
        <fullName evidence="3">CDP-alcohol phosphatidyltransferase family protein</fullName>
    </submittedName>
</protein>
<accession>A0A838A954</accession>
<evidence type="ECO:0000256" key="1">
    <source>
        <dbReference type="ARBA" id="ARBA00022679"/>
    </source>
</evidence>
<comment type="similarity">
    <text evidence="2">Belongs to the CDP-alcohol phosphatidyltransferase class-I family.</text>
</comment>
<reference evidence="3 4" key="1">
    <citation type="submission" date="2020-07" db="EMBL/GenBank/DDBJ databases">
        <title>Genome of Haloechinothrix sp.</title>
        <authorList>
            <person name="Tang S.-K."/>
            <person name="Yang L."/>
            <person name="Zhu W.-Y."/>
        </authorList>
    </citation>
    <scope>NUCLEOTIDE SEQUENCE [LARGE SCALE GENOMIC DNA]</scope>
    <source>
        <strain evidence="3 4">YIM 98757</strain>
    </source>
</reference>
<dbReference type="PROSITE" id="PS00379">
    <property type="entry name" value="CDP_ALCOHOL_P_TRANSF"/>
    <property type="match status" value="1"/>
</dbReference>
<dbReference type="Pfam" id="PF01066">
    <property type="entry name" value="CDP-OH_P_transf"/>
    <property type="match status" value="1"/>
</dbReference>
<keyword evidence="4" id="KW-1185">Reference proteome</keyword>
<dbReference type="GO" id="GO:0016780">
    <property type="term" value="F:phosphotransferase activity, for other substituted phosphate groups"/>
    <property type="evidence" value="ECO:0007669"/>
    <property type="project" value="InterPro"/>
</dbReference>
<sequence>MLLALLPAGRWRARAWSDFLAMAARRSIRQAVARPRAIAEVTALHGLVIALGRDRRLPVWSLVSWALAAGHLGLLEHRQALGAADMLSLARANLPAMAPAGGVWQAAAALGSDLLDGRIARATGTVSPFGRYADSFADAAFWIWFTVRNEPAPRFRAAAVAVWLVPVLAVTATSVAHGRMVDAPRPRLVRPAALAQAALTVRALRRG</sequence>
<proteinExistence type="inferred from homology"/>
<dbReference type="InterPro" id="IPR043130">
    <property type="entry name" value="CDP-OH_PTrfase_TM_dom"/>
</dbReference>
<comment type="caution">
    <text evidence="3">The sequence shown here is derived from an EMBL/GenBank/DDBJ whole genome shotgun (WGS) entry which is preliminary data.</text>
</comment>
<gene>
    <name evidence="3" type="ORF">H0B56_06100</name>
</gene>
<dbReference type="EMBL" id="JACCKD010000002">
    <property type="protein sequence ID" value="MBA0125109.1"/>
    <property type="molecule type" value="Genomic_DNA"/>
</dbReference>
<evidence type="ECO:0000256" key="2">
    <source>
        <dbReference type="RuleBase" id="RU003750"/>
    </source>
</evidence>
<evidence type="ECO:0000313" key="4">
    <source>
        <dbReference type="Proteomes" id="UP000582974"/>
    </source>
</evidence>